<dbReference type="PANTHER" id="PTHR45436:SF5">
    <property type="entry name" value="SENSOR HISTIDINE KINASE TRCS"/>
    <property type="match status" value="1"/>
</dbReference>
<dbReference type="SUPFAM" id="SSF158472">
    <property type="entry name" value="HAMP domain-like"/>
    <property type="match status" value="1"/>
</dbReference>
<dbReference type="PRINTS" id="PR00344">
    <property type="entry name" value="BCTRLSENSOR"/>
</dbReference>
<dbReference type="SUPFAM" id="SSF47384">
    <property type="entry name" value="Homodimeric domain of signal transducing histidine kinase"/>
    <property type="match status" value="1"/>
</dbReference>
<dbReference type="SUPFAM" id="SSF55874">
    <property type="entry name" value="ATPase domain of HSP90 chaperone/DNA topoisomerase II/histidine kinase"/>
    <property type="match status" value="1"/>
</dbReference>
<dbReference type="InterPro" id="IPR036097">
    <property type="entry name" value="HisK_dim/P_sf"/>
</dbReference>
<evidence type="ECO:0000256" key="1">
    <source>
        <dbReference type="ARBA" id="ARBA00000085"/>
    </source>
</evidence>
<dbReference type="EC" id="2.7.13.3" evidence="3"/>
<evidence type="ECO:0000256" key="3">
    <source>
        <dbReference type="ARBA" id="ARBA00012438"/>
    </source>
</evidence>
<dbReference type="Gene3D" id="3.30.565.10">
    <property type="entry name" value="Histidine kinase-like ATPase, C-terminal domain"/>
    <property type="match status" value="1"/>
</dbReference>
<dbReference type="InterPro" id="IPR050428">
    <property type="entry name" value="TCS_sensor_his_kinase"/>
</dbReference>
<keyword evidence="5" id="KW-0808">Transferase</keyword>
<dbReference type="GO" id="GO:0005886">
    <property type="term" value="C:plasma membrane"/>
    <property type="evidence" value="ECO:0007669"/>
    <property type="project" value="UniProtKB-SubCell"/>
</dbReference>
<dbReference type="Pfam" id="PF00512">
    <property type="entry name" value="HisKA"/>
    <property type="match status" value="1"/>
</dbReference>
<dbReference type="InterPro" id="IPR003594">
    <property type="entry name" value="HATPase_dom"/>
</dbReference>
<dbReference type="CDD" id="cd06225">
    <property type="entry name" value="HAMP"/>
    <property type="match status" value="1"/>
</dbReference>
<evidence type="ECO:0000313" key="15">
    <source>
        <dbReference type="Proteomes" id="UP000031419"/>
    </source>
</evidence>
<dbReference type="Gene3D" id="6.10.340.10">
    <property type="match status" value="1"/>
</dbReference>
<comment type="caution">
    <text evidence="14">The sequence shown here is derived from an EMBL/GenBank/DDBJ whole genome shotgun (WGS) entry which is preliminary data.</text>
</comment>
<dbReference type="eggNOG" id="COG2205">
    <property type="taxonomic scope" value="Bacteria"/>
</dbReference>
<evidence type="ECO:0000259" key="12">
    <source>
        <dbReference type="PROSITE" id="PS50109"/>
    </source>
</evidence>
<dbReference type="EMBL" id="JNVU01000008">
    <property type="protein sequence ID" value="KEI45831.1"/>
    <property type="molecule type" value="Genomic_DNA"/>
</dbReference>
<feature type="domain" description="Histidine kinase" evidence="12">
    <location>
        <begin position="249"/>
        <end position="455"/>
    </location>
</feature>
<dbReference type="Gene3D" id="1.10.287.130">
    <property type="match status" value="1"/>
</dbReference>
<dbReference type="PROSITE" id="PS50109">
    <property type="entry name" value="HIS_KIN"/>
    <property type="match status" value="1"/>
</dbReference>
<keyword evidence="7 14" id="KW-0418">Kinase</keyword>
<dbReference type="Proteomes" id="UP000031419">
    <property type="component" value="Unassembled WGS sequence"/>
</dbReference>
<keyword evidence="10 11" id="KW-0472">Membrane</keyword>
<proteinExistence type="predicted"/>
<dbReference type="GO" id="GO:0000155">
    <property type="term" value="F:phosphorelay sensor kinase activity"/>
    <property type="evidence" value="ECO:0007669"/>
    <property type="project" value="InterPro"/>
</dbReference>
<keyword evidence="8 11" id="KW-1133">Transmembrane helix</keyword>
<dbReference type="InterPro" id="IPR036890">
    <property type="entry name" value="HATPase_C_sf"/>
</dbReference>
<dbReference type="Pfam" id="PF00672">
    <property type="entry name" value="HAMP"/>
    <property type="match status" value="1"/>
</dbReference>
<evidence type="ECO:0000256" key="7">
    <source>
        <dbReference type="ARBA" id="ARBA00022777"/>
    </source>
</evidence>
<dbReference type="CDD" id="cd00075">
    <property type="entry name" value="HATPase"/>
    <property type="match status" value="1"/>
</dbReference>
<dbReference type="SMART" id="SM00387">
    <property type="entry name" value="HATPase_c"/>
    <property type="match status" value="1"/>
</dbReference>
<evidence type="ECO:0000256" key="11">
    <source>
        <dbReference type="SAM" id="Phobius"/>
    </source>
</evidence>
<comment type="catalytic activity">
    <reaction evidence="1">
        <text>ATP + protein L-histidine = ADP + protein N-phospho-L-histidine.</text>
        <dbReference type="EC" id="2.7.13.3"/>
    </reaction>
</comment>
<dbReference type="InterPro" id="IPR003661">
    <property type="entry name" value="HisK_dim/P_dom"/>
</dbReference>
<keyword evidence="4" id="KW-0597">Phosphoprotein</keyword>
<dbReference type="FunFam" id="1.10.287.130:FF:000001">
    <property type="entry name" value="Two-component sensor histidine kinase"/>
    <property type="match status" value="1"/>
</dbReference>
<evidence type="ECO:0000256" key="8">
    <source>
        <dbReference type="ARBA" id="ARBA00022989"/>
    </source>
</evidence>
<evidence type="ECO:0000256" key="5">
    <source>
        <dbReference type="ARBA" id="ARBA00022679"/>
    </source>
</evidence>
<sequence>MVWMLLFLVVILLATVLLVRNFLVNDMQNQVTTSLEQEAAEFAAFAQKGRDPRTNQLITDPGLLFRTHLERQYPDPSEALVGVWRGPTGLSMPVSQTQDDDLERIARDPQLLDRIVNAPETHGQVDTAAGPMRWLKVEAGFPHGTRAWFITMHFTAEAAAEVSRTVTLLVVVSAIGVLLAAVLSWVVAGLILAPVRQVRLTAAEISERDLTRRIPVEGRDDIAALADQFNAMLDRLEEAFRTQRQFIDDASHELRTPITIVRGNLELLGDDPAEREEVVRLCTDELDRMTRIVEDLLMLAKADRPDFVTPEPVSLAELTSDIEAKVRSLADRRWILDDIGDGDVLVDQQRITQAMVQLAQNAVQHTGPGSEIRVGSEVRGSTAVLWVADRGPGVDPSEVEKIFNRFTHGSSHGKGGAGLGLAIVKAIAEAHGGRVRVESEPGNGATFLLELPVLLRTTPMEIPA</sequence>
<dbReference type="InterPro" id="IPR005467">
    <property type="entry name" value="His_kinase_dom"/>
</dbReference>
<evidence type="ECO:0000256" key="6">
    <source>
        <dbReference type="ARBA" id="ARBA00022692"/>
    </source>
</evidence>
<evidence type="ECO:0000256" key="2">
    <source>
        <dbReference type="ARBA" id="ARBA00004236"/>
    </source>
</evidence>
<dbReference type="PROSITE" id="PS50885">
    <property type="entry name" value="HAMP"/>
    <property type="match status" value="1"/>
</dbReference>
<evidence type="ECO:0000256" key="10">
    <source>
        <dbReference type="ARBA" id="ARBA00023136"/>
    </source>
</evidence>
<dbReference type="SMART" id="SM00388">
    <property type="entry name" value="HisKA"/>
    <property type="match status" value="1"/>
</dbReference>
<gene>
    <name evidence="14" type="ORF">GU90_01895</name>
</gene>
<protein>
    <recommendedName>
        <fullName evidence="3">histidine kinase</fullName>
        <ecNumber evidence="3">2.7.13.3</ecNumber>
    </recommendedName>
</protein>
<dbReference type="InterPro" id="IPR004358">
    <property type="entry name" value="Sig_transdc_His_kin-like_C"/>
</dbReference>
<evidence type="ECO:0000259" key="13">
    <source>
        <dbReference type="PROSITE" id="PS50885"/>
    </source>
</evidence>
<organism evidence="14 15">
    <name type="scientific">Saccharopolyspora rectivirgula</name>
    <dbReference type="NCBI Taxonomy" id="28042"/>
    <lineage>
        <taxon>Bacteria</taxon>
        <taxon>Bacillati</taxon>
        <taxon>Actinomycetota</taxon>
        <taxon>Actinomycetes</taxon>
        <taxon>Pseudonocardiales</taxon>
        <taxon>Pseudonocardiaceae</taxon>
        <taxon>Saccharopolyspora</taxon>
    </lineage>
</organism>
<dbReference type="PANTHER" id="PTHR45436">
    <property type="entry name" value="SENSOR HISTIDINE KINASE YKOH"/>
    <property type="match status" value="1"/>
</dbReference>
<name>A0A073B2P0_9PSEU</name>
<keyword evidence="15" id="KW-1185">Reference proteome</keyword>
<evidence type="ECO:0000256" key="9">
    <source>
        <dbReference type="ARBA" id="ARBA00023012"/>
    </source>
</evidence>
<dbReference type="AlphaFoldDB" id="A0A073B2P0"/>
<dbReference type="CDD" id="cd00082">
    <property type="entry name" value="HisKA"/>
    <property type="match status" value="1"/>
</dbReference>
<dbReference type="STRING" id="28042.GU90_01895"/>
<reference evidence="14 15" key="1">
    <citation type="submission" date="2014-06" db="EMBL/GenBank/DDBJ databases">
        <title>Saccharopolyspora rectivirgula DSM-43113 Genome sequencing.</title>
        <authorList>
            <person name="Barrera C."/>
            <person name="Millon L."/>
            <person name="Rognon B."/>
            <person name="Zaugg C."/>
            <person name="Monod M."/>
        </authorList>
    </citation>
    <scope>NUCLEOTIDE SEQUENCE [LARGE SCALE GENOMIC DNA]</scope>
    <source>
        <strain evidence="14 15">DSM 43113</strain>
    </source>
</reference>
<feature type="transmembrane region" description="Helical" evidence="11">
    <location>
        <begin position="168"/>
        <end position="193"/>
    </location>
</feature>
<keyword evidence="6 11" id="KW-0812">Transmembrane</keyword>
<dbReference type="InterPro" id="IPR003660">
    <property type="entry name" value="HAMP_dom"/>
</dbReference>
<evidence type="ECO:0000256" key="4">
    <source>
        <dbReference type="ARBA" id="ARBA00022553"/>
    </source>
</evidence>
<comment type="subcellular location">
    <subcellularLocation>
        <location evidence="2">Cell membrane</location>
    </subcellularLocation>
</comment>
<accession>A0A073B2P0</accession>
<feature type="domain" description="HAMP" evidence="13">
    <location>
        <begin position="189"/>
        <end position="241"/>
    </location>
</feature>
<keyword evidence="9" id="KW-0902">Two-component regulatory system</keyword>
<evidence type="ECO:0000313" key="14">
    <source>
        <dbReference type="EMBL" id="KEI45831.1"/>
    </source>
</evidence>
<dbReference type="Pfam" id="PF02518">
    <property type="entry name" value="HATPase_c"/>
    <property type="match status" value="1"/>
</dbReference>
<dbReference type="SMART" id="SM00304">
    <property type="entry name" value="HAMP"/>
    <property type="match status" value="1"/>
</dbReference>